<keyword evidence="1" id="KW-1133">Transmembrane helix</keyword>
<dbReference type="RefSeq" id="WP_317832971.1">
    <property type="nucleotide sequence ID" value="NZ_CP136920.1"/>
</dbReference>
<feature type="transmembrane region" description="Helical" evidence="1">
    <location>
        <begin position="119"/>
        <end position="137"/>
    </location>
</feature>
<sequence length="383" mass="43313">MSDTAACRQREAVILIHGMDGKTSGDILAKMERGILSSGELTHKQSKPDHSLGEHEARVLEVKTRQDPENIRELHLFEAFWGDTITALTKRPIKEQILRGLILIFYWGHTPVSKTKNRYIAYCGLITTLAMLFWWYGAVTSSLNVLALPSGKSFSDLVSNATSDMWFPFAFLGCLISDMTQWWLSLTTLLFGGSLAIVIESAVNILGFAYRYLTDDNLRQGIWKRVSGLILEIEASGEYERITIVSHSFGTVIHVDFMADYAGSSGTSMRHITLAGPLAVMALRAQSIRQRMSLALSSPVIRKQSWVDFYSDADWMCTAMPDSSSEFSFETQEFKDADRTIDHRTIEFEDVHLLRKFFGAYHTRYFREPEVIEEILTPIAPIN</sequence>
<keyword evidence="3" id="KW-1185">Reference proteome</keyword>
<name>A0AAQ3LAR3_9BACT</name>
<keyword evidence="1" id="KW-0472">Membrane</keyword>
<dbReference type="KEGG" id="puo:RZN69_19310"/>
<feature type="transmembrane region" description="Helical" evidence="1">
    <location>
        <begin position="188"/>
        <end position="210"/>
    </location>
</feature>
<keyword evidence="1" id="KW-0812">Transmembrane</keyword>
<gene>
    <name evidence="2" type="ORF">RZN69_19310</name>
</gene>
<evidence type="ECO:0000313" key="2">
    <source>
        <dbReference type="EMBL" id="WOO40777.1"/>
    </source>
</evidence>
<accession>A0AAQ3LAR3</accession>
<reference evidence="2 3" key="1">
    <citation type="submission" date="2023-10" db="EMBL/GenBank/DDBJ databases">
        <title>Rubellicoccus peritrichatus gen. nov., sp. nov., isolated from an algae of coral reef tank.</title>
        <authorList>
            <person name="Luo J."/>
        </authorList>
    </citation>
    <scope>NUCLEOTIDE SEQUENCE [LARGE SCALE GENOMIC DNA]</scope>
    <source>
        <strain evidence="2 3">CR14</strain>
    </source>
</reference>
<evidence type="ECO:0000256" key="1">
    <source>
        <dbReference type="SAM" id="Phobius"/>
    </source>
</evidence>
<proteinExistence type="predicted"/>
<dbReference type="EMBL" id="CP136920">
    <property type="protein sequence ID" value="WOO40777.1"/>
    <property type="molecule type" value="Genomic_DNA"/>
</dbReference>
<dbReference type="Proteomes" id="UP001304300">
    <property type="component" value="Chromosome"/>
</dbReference>
<dbReference type="AlphaFoldDB" id="A0AAQ3LAR3"/>
<organism evidence="2 3">
    <name type="scientific">Rubellicoccus peritrichatus</name>
    <dbReference type="NCBI Taxonomy" id="3080537"/>
    <lineage>
        <taxon>Bacteria</taxon>
        <taxon>Pseudomonadati</taxon>
        <taxon>Verrucomicrobiota</taxon>
        <taxon>Opitutia</taxon>
        <taxon>Puniceicoccales</taxon>
        <taxon>Cerasicoccaceae</taxon>
        <taxon>Rubellicoccus</taxon>
    </lineage>
</organism>
<evidence type="ECO:0000313" key="3">
    <source>
        <dbReference type="Proteomes" id="UP001304300"/>
    </source>
</evidence>
<protein>
    <submittedName>
        <fullName evidence="2">Uncharacterized protein</fullName>
    </submittedName>
</protein>